<evidence type="ECO:0000256" key="3">
    <source>
        <dbReference type="ARBA" id="ARBA00022517"/>
    </source>
</evidence>
<protein>
    <recommendedName>
        <fullName evidence="5">Ribosome biogenesis regulatory protein</fullName>
    </recommendedName>
</protein>
<evidence type="ECO:0000256" key="2">
    <source>
        <dbReference type="ARBA" id="ARBA00010077"/>
    </source>
</evidence>
<keyword evidence="4 5" id="KW-0539">Nucleus</keyword>
<dbReference type="InterPro" id="IPR007023">
    <property type="entry name" value="Ribosom_reg"/>
</dbReference>
<comment type="similarity">
    <text evidence="2 5">Belongs to the RRS1 family.</text>
</comment>
<accession>A0A162UXW7</accession>
<evidence type="ECO:0000256" key="4">
    <source>
        <dbReference type="ARBA" id="ARBA00023242"/>
    </source>
</evidence>
<feature type="compositionally biased region" description="Basic and acidic residues" evidence="6">
    <location>
        <begin position="163"/>
        <end position="187"/>
    </location>
</feature>
<dbReference type="Proteomes" id="UP000077315">
    <property type="component" value="Unassembled WGS sequence"/>
</dbReference>
<dbReference type="EMBL" id="KV440973">
    <property type="protein sequence ID" value="OAD78703.1"/>
    <property type="molecule type" value="Genomic_DNA"/>
</dbReference>
<proteinExistence type="inferred from homology"/>
<gene>
    <name evidence="7" type="ORF">PHYBLDRAFT_185313</name>
</gene>
<evidence type="ECO:0000313" key="7">
    <source>
        <dbReference type="EMBL" id="OAD78703.1"/>
    </source>
</evidence>
<comment type="function">
    <text evidence="5">Involved in ribosomal large subunit assembly.</text>
</comment>
<comment type="subcellular location">
    <subcellularLocation>
        <location evidence="1 5">Nucleus</location>
    </subcellularLocation>
</comment>
<feature type="region of interest" description="Disordered" evidence="6">
    <location>
        <begin position="153"/>
        <end position="230"/>
    </location>
</feature>
<evidence type="ECO:0000256" key="1">
    <source>
        <dbReference type="ARBA" id="ARBA00004123"/>
    </source>
</evidence>
<dbReference type="FunCoup" id="A0A162UXW7">
    <property type="interactions" value="171"/>
</dbReference>
<dbReference type="RefSeq" id="XP_018296743.1">
    <property type="nucleotide sequence ID" value="XM_018439058.1"/>
</dbReference>
<evidence type="ECO:0000256" key="5">
    <source>
        <dbReference type="RuleBase" id="RU364132"/>
    </source>
</evidence>
<sequence>MDVTEVLAAHQAQFKPITVDKLVPLEFDLNLLAGFDSNPIDENRLTSEKNKYLTELIRDNTQLLINEIFKLPVKSTDMGIVAELPARTTPLPREKALPKEKAMTRWEKFAKIKGIQNTKRERMVWDDDRQEYKARYGYSGGAKDGNEDWLMEVPDNTDPMADQYEKKREEKKARTDKNAKRQKRNQEEAAVAPLVSGQGLMSKSSIPVKEFKQKSKNAVPKKLSKKPIKR</sequence>
<dbReference type="OrthoDB" id="28455at2759"/>
<organism evidence="7 8">
    <name type="scientific">Phycomyces blakesleeanus (strain ATCC 8743b / DSM 1359 / FGSC 10004 / NBRC 33097 / NRRL 1555)</name>
    <dbReference type="NCBI Taxonomy" id="763407"/>
    <lineage>
        <taxon>Eukaryota</taxon>
        <taxon>Fungi</taxon>
        <taxon>Fungi incertae sedis</taxon>
        <taxon>Mucoromycota</taxon>
        <taxon>Mucoromycotina</taxon>
        <taxon>Mucoromycetes</taxon>
        <taxon>Mucorales</taxon>
        <taxon>Phycomycetaceae</taxon>
        <taxon>Phycomyces</taxon>
    </lineage>
</organism>
<evidence type="ECO:0000313" key="8">
    <source>
        <dbReference type="Proteomes" id="UP000077315"/>
    </source>
</evidence>
<dbReference type="GeneID" id="28999964"/>
<reference evidence="8" key="1">
    <citation type="submission" date="2015-06" db="EMBL/GenBank/DDBJ databases">
        <title>Expansion of signal transduction pathways in fungi by whole-genome duplication.</title>
        <authorList>
            <consortium name="DOE Joint Genome Institute"/>
            <person name="Corrochano L.M."/>
            <person name="Kuo A."/>
            <person name="Marcet-Houben M."/>
            <person name="Polaino S."/>
            <person name="Salamov A."/>
            <person name="Villalobos J.M."/>
            <person name="Alvarez M.I."/>
            <person name="Avalos J."/>
            <person name="Benito E.P."/>
            <person name="Benoit I."/>
            <person name="Burger G."/>
            <person name="Camino L.P."/>
            <person name="Canovas D."/>
            <person name="Cerda-Olmedo E."/>
            <person name="Cheng J.-F."/>
            <person name="Dominguez A."/>
            <person name="Elias M."/>
            <person name="Eslava A.P."/>
            <person name="Glaser F."/>
            <person name="Grimwood J."/>
            <person name="Gutierrez G."/>
            <person name="Heitman J."/>
            <person name="Henrissat B."/>
            <person name="Iturriaga E.A."/>
            <person name="Lang B.F."/>
            <person name="Lavin J.L."/>
            <person name="Lee S."/>
            <person name="Li W."/>
            <person name="Lindquist E."/>
            <person name="Lopez-Garcia S."/>
            <person name="Luque E.M."/>
            <person name="Marcos A.T."/>
            <person name="Martin J."/>
            <person name="McCluskey K."/>
            <person name="Medina H.R."/>
            <person name="Miralles-Duran A."/>
            <person name="Miyazaki A."/>
            <person name="Munoz-Torres E."/>
            <person name="Oguiza J.A."/>
            <person name="Ohm R."/>
            <person name="Olmedo M."/>
            <person name="Orejas M."/>
            <person name="Ortiz-Castellanos L."/>
            <person name="Pisabarro A.G."/>
            <person name="Rodriguez-Romero J."/>
            <person name="Ruiz-Herrera J."/>
            <person name="Ruiz-Vazquez R."/>
            <person name="Sanz C."/>
            <person name="Schackwitz W."/>
            <person name="Schmutz J."/>
            <person name="Shahriari M."/>
            <person name="Shelest E."/>
            <person name="Silva-Franco F."/>
            <person name="Soanes D."/>
            <person name="Syed K."/>
            <person name="Tagua V.G."/>
            <person name="Talbot N.J."/>
            <person name="Thon M."/>
            <person name="De vries R.P."/>
            <person name="Wiebenga A."/>
            <person name="Yadav J.S."/>
            <person name="Braun E.L."/>
            <person name="Baker S."/>
            <person name="Garre V."/>
            <person name="Horwitz B."/>
            <person name="Torres-Martinez S."/>
            <person name="Idnurm A."/>
            <person name="Herrera-Estrella A."/>
            <person name="Gabaldon T."/>
            <person name="Grigoriev I.V."/>
        </authorList>
    </citation>
    <scope>NUCLEOTIDE SEQUENCE [LARGE SCALE GENOMIC DNA]</scope>
    <source>
        <strain evidence="8">NRRL 1555(-)</strain>
    </source>
</reference>
<evidence type="ECO:0000256" key="6">
    <source>
        <dbReference type="SAM" id="MobiDB-lite"/>
    </source>
</evidence>
<dbReference type="GO" id="GO:0042254">
    <property type="term" value="P:ribosome biogenesis"/>
    <property type="evidence" value="ECO:0007669"/>
    <property type="project" value="UniProtKB-KW"/>
</dbReference>
<dbReference type="GO" id="GO:0005634">
    <property type="term" value="C:nucleus"/>
    <property type="evidence" value="ECO:0007669"/>
    <property type="project" value="UniProtKB-SubCell"/>
</dbReference>
<dbReference type="InParanoid" id="A0A162UXW7"/>
<keyword evidence="3 5" id="KW-0690">Ribosome biogenesis</keyword>
<dbReference type="Pfam" id="PF04939">
    <property type="entry name" value="RRS1"/>
    <property type="match status" value="1"/>
</dbReference>
<dbReference type="VEuPathDB" id="FungiDB:PHYBLDRAFT_185313"/>
<dbReference type="STRING" id="763407.A0A162UXW7"/>
<name>A0A162UXW7_PHYB8</name>
<keyword evidence="8" id="KW-1185">Reference proteome</keyword>
<dbReference type="AlphaFoldDB" id="A0A162UXW7"/>